<comment type="caution">
    <text evidence="1">The sequence shown here is derived from an EMBL/GenBank/DDBJ whole genome shotgun (WGS) entry which is preliminary data.</text>
</comment>
<dbReference type="EMBL" id="CM042033">
    <property type="protein sequence ID" value="KAI3774340.1"/>
    <property type="molecule type" value="Genomic_DNA"/>
</dbReference>
<sequence length="171" mass="18707">MRPVSRVSVVTLDDDKRSTVNTVGGTIEETRFTIGVIVTTKLRSSQEDTEIMCLVDRNKFGTPYLTQACIYIKVDDDVYVNTGPSETPYEGGVFQLAFSVPEQYPFQPPQVSLNGSILLNGSNGLAEARLPPCLLSPGLALSPEERKKVAIIALDCQCLVVAKIIEENENQ</sequence>
<name>A0ACB9FU24_9ASTR</name>
<evidence type="ECO:0000313" key="1">
    <source>
        <dbReference type="EMBL" id="KAI3774340.1"/>
    </source>
</evidence>
<protein>
    <submittedName>
        <fullName evidence="1">Uncharacterized protein</fullName>
    </submittedName>
</protein>
<keyword evidence="2" id="KW-1185">Reference proteome</keyword>
<organism evidence="1 2">
    <name type="scientific">Smallanthus sonchifolius</name>
    <dbReference type="NCBI Taxonomy" id="185202"/>
    <lineage>
        <taxon>Eukaryota</taxon>
        <taxon>Viridiplantae</taxon>
        <taxon>Streptophyta</taxon>
        <taxon>Embryophyta</taxon>
        <taxon>Tracheophyta</taxon>
        <taxon>Spermatophyta</taxon>
        <taxon>Magnoliopsida</taxon>
        <taxon>eudicotyledons</taxon>
        <taxon>Gunneridae</taxon>
        <taxon>Pentapetalae</taxon>
        <taxon>asterids</taxon>
        <taxon>campanulids</taxon>
        <taxon>Asterales</taxon>
        <taxon>Asteraceae</taxon>
        <taxon>Asteroideae</taxon>
        <taxon>Heliantheae alliance</taxon>
        <taxon>Millerieae</taxon>
        <taxon>Smallanthus</taxon>
    </lineage>
</organism>
<reference evidence="2" key="1">
    <citation type="journal article" date="2022" name="Mol. Ecol. Resour.">
        <title>The genomes of chicory, endive, great burdock and yacon provide insights into Asteraceae palaeo-polyploidization history and plant inulin production.</title>
        <authorList>
            <person name="Fan W."/>
            <person name="Wang S."/>
            <person name="Wang H."/>
            <person name="Wang A."/>
            <person name="Jiang F."/>
            <person name="Liu H."/>
            <person name="Zhao H."/>
            <person name="Xu D."/>
            <person name="Zhang Y."/>
        </authorList>
    </citation>
    <scope>NUCLEOTIDE SEQUENCE [LARGE SCALE GENOMIC DNA]</scope>
    <source>
        <strain evidence="2">cv. Yunnan</strain>
    </source>
</reference>
<dbReference type="Proteomes" id="UP001056120">
    <property type="component" value="Linkage Group LG16"/>
</dbReference>
<accession>A0ACB9FU24</accession>
<reference evidence="1 2" key="2">
    <citation type="journal article" date="2022" name="Mol. Ecol. Resour.">
        <title>The genomes of chicory, endive, great burdock and yacon provide insights into Asteraceae paleo-polyploidization history and plant inulin production.</title>
        <authorList>
            <person name="Fan W."/>
            <person name="Wang S."/>
            <person name="Wang H."/>
            <person name="Wang A."/>
            <person name="Jiang F."/>
            <person name="Liu H."/>
            <person name="Zhao H."/>
            <person name="Xu D."/>
            <person name="Zhang Y."/>
        </authorList>
    </citation>
    <scope>NUCLEOTIDE SEQUENCE [LARGE SCALE GENOMIC DNA]</scope>
    <source>
        <strain evidence="2">cv. Yunnan</strain>
        <tissue evidence="1">Leaves</tissue>
    </source>
</reference>
<gene>
    <name evidence="1" type="ORF">L1987_48892</name>
</gene>
<evidence type="ECO:0000313" key="2">
    <source>
        <dbReference type="Proteomes" id="UP001056120"/>
    </source>
</evidence>
<proteinExistence type="predicted"/>